<dbReference type="KEGG" id="scac:106085295"/>
<evidence type="ECO:0000256" key="2">
    <source>
        <dbReference type="ARBA" id="ARBA00006840"/>
    </source>
</evidence>
<evidence type="ECO:0000313" key="9">
    <source>
        <dbReference type="Proteomes" id="UP000095300"/>
    </source>
</evidence>
<feature type="disulfide bond" evidence="6">
    <location>
        <begin position="144"/>
        <end position="178"/>
    </location>
</feature>
<reference evidence="9" key="1">
    <citation type="submission" date="2015-05" db="EMBL/GenBank/DDBJ databases">
        <authorList>
            <person name="Wilson R.K."/>
            <person name="Warren W.C."/>
            <person name="Olafson P."/>
        </authorList>
    </citation>
    <scope>NUCLEOTIDE SEQUENCE [LARGE SCALE GENOMIC DNA]</scope>
    <source>
        <strain evidence="9">USDA</strain>
    </source>
</reference>
<keyword evidence="5 7" id="KW-0472">Membrane</keyword>
<dbReference type="Gene3D" id="1.10.1450.10">
    <property type="entry name" value="Tetraspanin"/>
    <property type="match status" value="1"/>
</dbReference>
<feature type="disulfide bond" evidence="6">
    <location>
        <begin position="145"/>
        <end position="166"/>
    </location>
</feature>
<dbReference type="OrthoDB" id="10033535at2759"/>
<dbReference type="EnsemblMetazoa" id="SCAU002549-RA">
    <property type="protein sequence ID" value="SCAU002549-PA"/>
    <property type="gene ID" value="SCAU002549"/>
</dbReference>
<dbReference type="InterPro" id="IPR008952">
    <property type="entry name" value="Tetraspanin_EC2_sf"/>
</dbReference>
<keyword evidence="3 7" id="KW-0812">Transmembrane</keyword>
<comment type="subcellular location">
    <subcellularLocation>
        <location evidence="1 7">Membrane</location>
        <topology evidence="1 7">Multi-pass membrane protein</topology>
    </subcellularLocation>
</comment>
<dbReference type="PIRSF" id="PIRSF002419">
    <property type="entry name" value="Tetraspanin"/>
    <property type="match status" value="1"/>
</dbReference>
<protein>
    <recommendedName>
        <fullName evidence="7">Tetraspanin</fullName>
    </recommendedName>
</protein>
<dbReference type="PANTHER" id="PTHR19282:SF482">
    <property type="entry name" value="FI23944P1-RELATED"/>
    <property type="match status" value="1"/>
</dbReference>
<dbReference type="InterPro" id="IPR018499">
    <property type="entry name" value="Tetraspanin/Peripherin"/>
</dbReference>
<accession>A0A1I8NW60</accession>
<gene>
    <name evidence="8" type="primary">106085295</name>
</gene>
<proteinExistence type="inferred from homology"/>
<dbReference type="GO" id="GO:0005886">
    <property type="term" value="C:plasma membrane"/>
    <property type="evidence" value="ECO:0007669"/>
    <property type="project" value="TreeGrafter"/>
</dbReference>
<keyword evidence="6" id="KW-1015">Disulfide bond</keyword>
<organism evidence="8 9">
    <name type="scientific">Stomoxys calcitrans</name>
    <name type="common">Stable fly</name>
    <name type="synonym">Conops calcitrans</name>
    <dbReference type="NCBI Taxonomy" id="35570"/>
    <lineage>
        <taxon>Eukaryota</taxon>
        <taxon>Metazoa</taxon>
        <taxon>Ecdysozoa</taxon>
        <taxon>Arthropoda</taxon>
        <taxon>Hexapoda</taxon>
        <taxon>Insecta</taxon>
        <taxon>Pterygota</taxon>
        <taxon>Neoptera</taxon>
        <taxon>Endopterygota</taxon>
        <taxon>Diptera</taxon>
        <taxon>Brachycera</taxon>
        <taxon>Muscomorpha</taxon>
        <taxon>Muscoidea</taxon>
        <taxon>Muscidae</taxon>
        <taxon>Stomoxys</taxon>
    </lineage>
</organism>
<dbReference type="SUPFAM" id="SSF48652">
    <property type="entry name" value="Tetraspanin"/>
    <property type="match status" value="1"/>
</dbReference>
<name>A0A1I8NW60_STOCA</name>
<evidence type="ECO:0000256" key="3">
    <source>
        <dbReference type="ARBA" id="ARBA00022692"/>
    </source>
</evidence>
<dbReference type="Proteomes" id="UP000095300">
    <property type="component" value="Unassembled WGS sequence"/>
</dbReference>
<feature type="transmembrane region" description="Helical" evidence="7">
    <location>
        <begin position="82"/>
        <end position="105"/>
    </location>
</feature>
<dbReference type="VEuPathDB" id="VectorBase:SCAU002549"/>
<keyword evidence="4 7" id="KW-1133">Transmembrane helix</keyword>
<sequence length="235" mass="25961">MASGGLTCVKYLTFFCNLLFALSGVLILLIGAMVQFNYAHYSNFVSDHIWTAPIILMVVGALVAFICFMGCCGALKENSCMILSFAILALIVFFLEIGLGIAGYIKHTGLRQIMETQFNATMEQYNERKDYRDAWSLLQTELGCCGIQGPNDWEKVFSNETMPASCCPMINLNEATSCTVTHANKNGCLKELLDILDSKTLALAVVVLGVAGIQFLTILFACCLYRSFRRSYQTV</sequence>
<reference evidence="8" key="2">
    <citation type="submission" date="2020-05" db="UniProtKB">
        <authorList>
            <consortium name="EnsemblMetazoa"/>
        </authorList>
    </citation>
    <scope>IDENTIFICATION</scope>
    <source>
        <strain evidence="8">USDA</strain>
    </source>
</reference>
<dbReference type="EnsemblMetazoa" id="SCAU002549-RB">
    <property type="protein sequence ID" value="SCAU002549-PB"/>
    <property type="gene ID" value="SCAU002549"/>
</dbReference>
<dbReference type="AlphaFoldDB" id="A0A1I8NW60"/>
<evidence type="ECO:0000256" key="4">
    <source>
        <dbReference type="ARBA" id="ARBA00022989"/>
    </source>
</evidence>
<dbReference type="PANTHER" id="PTHR19282">
    <property type="entry name" value="TETRASPANIN"/>
    <property type="match status" value="1"/>
</dbReference>
<dbReference type="PRINTS" id="PR00259">
    <property type="entry name" value="TMFOUR"/>
</dbReference>
<feature type="transmembrane region" description="Helical" evidence="7">
    <location>
        <begin position="12"/>
        <end position="34"/>
    </location>
</feature>
<feature type="transmembrane region" description="Helical" evidence="7">
    <location>
        <begin position="201"/>
        <end position="225"/>
    </location>
</feature>
<comment type="similarity">
    <text evidence="2 7">Belongs to the tetraspanin (TM4SF) family.</text>
</comment>
<dbReference type="Pfam" id="PF00335">
    <property type="entry name" value="Tetraspanin"/>
    <property type="match status" value="1"/>
</dbReference>
<evidence type="ECO:0000256" key="6">
    <source>
        <dbReference type="PIRSR" id="PIRSR002419-1"/>
    </source>
</evidence>
<feature type="transmembrane region" description="Helical" evidence="7">
    <location>
        <begin position="54"/>
        <end position="75"/>
    </location>
</feature>
<evidence type="ECO:0000256" key="1">
    <source>
        <dbReference type="ARBA" id="ARBA00004141"/>
    </source>
</evidence>
<dbReference type="CDD" id="cd03127">
    <property type="entry name" value="tetraspanin_LEL"/>
    <property type="match status" value="1"/>
</dbReference>
<evidence type="ECO:0000256" key="5">
    <source>
        <dbReference type="ARBA" id="ARBA00023136"/>
    </source>
</evidence>
<keyword evidence="9" id="KW-1185">Reference proteome</keyword>
<evidence type="ECO:0000256" key="7">
    <source>
        <dbReference type="RuleBase" id="RU361218"/>
    </source>
</evidence>
<dbReference type="InterPro" id="IPR000301">
    <property type="entry name" value="Tetraspanin_animals"/>
</dbReference>
<evidence type="ECO:0000313" key="8">
    <source>
        <dbReference type="EnsemblMetazoa" id="SCAU002549-PB"/>
    </source>
</evidence>
<dbReference type="STRING" id="35570.A0A1I8NW60"/>